<dbReference type="AlphaFoldDB" id="A0A521AML0"/>
<organism evidence="2 3">
    <name type="scientific">Gracilimonas mengyeensis</name>
    <dbReference type="NCBI Taxonomy" id="1302730"/>
    <lineage>
        <taxon>Bacteria</taxon>
        <taxon>Pseudomonadati</taxon>
        <taxon>Balneolota</taxon>
        <taxon>Balneolia</taxon>
        <taxon>Balneolales</taxon>
        <taxon>Balneolaceae</taxon>
        <taxon>Gracilimonas</taxon>
    </lineage>
</organism>
<dbReference type="Pfam" id="PF14542">
    <property type="entry name" value="Acetyltransf_CG"/>
    <property type="match status" value="1"/>
</dbReference>
<evidence type="ECO:0000313" key="2">
    <source>
        <dbReference type="EMBL" id="SMO36043.1"/>
    </source>
</evidence>
<dbReference type="SUPFAM" id="SSF55729">
    <property type="entry name" value="Acyl-CoA N-acyltransferases (Nat)"/>
    <property type="match status" value="1"/>
</dbReference>
<keyword evidence="3" id="KW-1185">Reference proteome</keyword>
<name>A0A521AML0_9BACT</name>
<dbReference type="PROSITE" id="PS51729">
    <property type="entry name" value="GNAT_YJDJ"/>
    <property type="match status" value="1"/>
</dbReference>
<dbReference type="Proteomes" id="UP000317557">
    <property type="component" value="Unassembled WGS sequence"/>
</dbReference>
<dbReference type="InterPro" id="IPR045057">
    <property type="entry name" value="Gcn5-rel_NAT"/>
</dbReference>
<evidence type="ECO:0000259" key="1">
    <source>
        <dbReference type="PROSITE" id="PS51729"/>
    </source>
</evidence>
<sequence>MNVQHEEKDTKGRFFIEQDGTDVAEMTYSKAGPSKIIIDHTQVSDDYRGQHLGVQLVKASVEFARNNEISILPLCPFARSVFDKKQEWSDVLK</sequence>
<dbReference type="PANTHER" id="PTHR31435">
    <property type="entry name" value="PROTEIN NATD1"/>
    <property type="match status" value="1"/>
</dbReference>
<dbReference type="InterPro" id="IPR016181">
    <property type="entry name" value="Acyl_CoA_acyltransferase"/>
</dbReference>
<accession>A0A521AML0</accession>
<feature type="domain" description="N-acetyltransferase" evidence="1">
    <location>
        <begin position="6"/>
        <end position="93"/>
    </location>
</feature>
<dbReference type="RefSeq" id="WP_142452760.1">
    <property type="nucleotide sequence ID" value="NZ_FXTP01000001.1"/>
</dbReference>
<dbReference type="InterPro" id="IPR031165">
    <property type="entry name" value="GNAT_YJDJ"/>
</dbReference>
<proteinExistence type="predicted"/>
<dbReference type="OrthoDB" id="9793389at2"/>
<dbReference type="EMBL" id="FXTP01000001">
    <property type="protein sequence ID" value="SMO36043.1"/>
    <property type="molecule type" value="Genomic_DNA"/>
</dbReference>
<dbReference type="Gene3D" id="3.40.630.30">
    <property type="match status" value="1"/>
</dbReference>
<dbReference type="PANTHER" id="PTHR31435:SF10">
    <property type="entry name" value="BSR4717 PROTEIN"/>
    <property type="match status" value="1"/>
</dbReference>
<protein>
    <recommendedName>
        <fullName evidence="1">N-acetyltransferase domain-containing protein</fullName>
    </recommendedName>
</protein>
<evidence type="ECO:0000313" key="3">
    <source>
        <dbReference type="Proteomes" id="UP000317557"/>
    </source>
</evidence>
<gene>
    <name evidence="2" type="ORF">SAMN06265219_101241</name>
</gene>
<reference evidence="2 3" key="1">
    <citation type="submission" date="2017-05" db="EMBL/GenBank/DDBJ databases">
        <authorList>
            <person name="Varghese N."/>
            <person name="Submissions S."/>
        </authorList>
    </citation>
    <scope>NUCLEOTIDE SEQUENCE [LARGE SCALE GENOMIC DNA]</scope>
    <source>
        <strain evidence="2 3">DSM 21985</strain>
    </source>
</reference>